<accession>A0A1S7FAS5</accession>
<organism evidence="1 2">
    <name type="scientific">Bacillus thuringiensis</name>
    <dbReference type="NCBI Taxonomy" id="1428"/>
    <lineage>
        <taxon>Bacteria</taxon>
        <taxon>Bacillati</taxon>
        <taxon>Bacillota</taxon>
        <taxon>Bacilli</taxon>
        <taxon>Bacillales</taxon>
        <taxon>Bacillaceae</taxon>
        <taxon>Bacillus</taxon>
        <taxon>Bacillus cereus group</taxon>
    </lineage>
</organism>
<sequence length="177" mass="20507">MGTVMIRNVYKGVHNMKLENGWETSFLEVVQNSEFKKEALLSQLLCQDSEEVEELVDDYGYEELVEREHDDELAEILGEELFSEMERQVFLSSNPEEKLIAFVNGLGFHVLDWIVLLETEFGIDSANFTSDAVKVLEKRFRQFPYIEDNTIFDMTFGESMDVLESVTGLQLKEKMNI</sequence>
<reference evidence="1 2" key="1">
    <citation type="submission" date="2017-04" db="EMBL/GenBank/DDBJ databases">
        <title>Complete Genome Sequence of Bacillus thuringiensis type Strain ATCC 10792.</title>
        <authorList>
            <person name="Oh D.-H."/>
            <person name="Park B.-J."/>
            <person name="Shuai W."/>
            <person name="Chelliah R."/>
        </authorList>
    </citation>
    <scope>NUCLEOTIDE SEQUENCE [LARGE SCALE GENOMIC DNA]</scope>
    <source>
        <strain evidence="1 2">ATCC 10792</strain>
    </source>
</reference>
<gene>
    <name evidence="1" type="ORF">CAB88_21810</name>
</gene>
<keyword evidence="2" id="KW-1185">Reference proteome</keyword>
<evidence type="ECO:0008006" key="3">
    <source>
        <dbReference type="Google" id="ProtNLM"/>
    </source>
</evidence>
<dbReference type="Proteomes" id="UP000194143">
    <property type="component" value="Chromosome"/>
</dbReference>
<evidence type="ECO:0000313" key="1">
    <source>
        <dbReference type="EMBL" id="ARP59564.1"/>
    </source>
</evidence>
<evidence type="ECO:0000313" key="2">
    <source>
        <dbReference type="Proteomes" id="UP000194143"/>
    </source>
</evidence>
<protein>
    <recommendedName>
        <fullName evidence="3">Group-specific protein</fullName>
    </recommendedName>
</protein>
<name>A0A1S7FAS5_BACTU</name>
<proteinExistence type="predicted"/>
<dbReference type="AlphaFoldDB" id="A0A1S7FAS5"/>
<dbReference type="EMBL" id="CP021061">
    <property type="protein sequence ID" value="ARP59564.1"/>
    <property type="molecule type" value="Genomic_DNA"/>
</dbReference>